<dbReference type="OrthoDB" id="10631812at2759"/>
<dbReference type="PANTHER" id="PTHR11733:SF241">
    <property type="entry name" value="GH26575P-RELATED"/>
    <property type="match status" value="1"/>
</dbReference>
<name>A0A9J6GJ37_HAELO</name>
<dbReference type="GO" id="GO:0004222">
    <property type="term" value="F:metalloendopeptidase activity"/>
    <property type="evidence" value="ECO:0007669"/>
    <property type="project" value="InterPro"/>
</dbReference>
<protein>
    <submittedName>
        <fullName evidence="2">Uncharacterized protein</fullName>
    </submittedName>
</protein>
<dbReference type="GO" id="GO:0016485">
    <property type="term" value="P:protein processing"/>
    <property type="evidence" value="ECO:0007669"/>
    <property type="project" value="TreeGrafter"/>
</dbReference>
<dbReference type="AlphaFoldDB" id="A0A9J6GJ37"/>
<feature type="transmembrane region" description="Helical" evidence="1">
    <location>
        <begin position="90"/>
        <end position="114"/>
    </location>
</feature>
<evidence type="ECO:0000313" key="2">
    <source>
        <dbReference type="EMBL" id="KAH9374576.1"/>
    </source>
</evidence>
<dbReference type="Proteomes" id="UP000821853">
    <property type="component" value="Chromosome 5"/>
</dbReference>
<proteinExistence type="predicted"/>
<dbReference type="VEuPathDB" id="VectorBase:HLOH_043493"/>
<keyword evidence="3" id="KW-1185">Reference proteome</keyword>
<accession>A0A9J6GJ37</accession>
<reference evidence="2 3" key="1">
    <citation type="journal article" date="2020" name="Cell">
        <title>Large-Scale Comparative Analyses of Tick Genomes Elucidate Their Genetic Diversity and Vector Capacities.</title>
        <authorList>
            <consortium name="Tick Genome and Microbiome Consortium (TIGMIC)"/>
            <person name="Jia N."/>
            <person name="Wang J."/>
            <person name="Shi W."/>
            <person name="Du L."/>
            <person name="Sun Y."/>
            <person name="Zhan W."/>
            <person name="Jiang J.F."/>
            <person name="Wang Q."/>
            <person name="Zhang B."/>
            <person name="Ji P."/>
            <person name="Bell-Sakyi L."/>
            <person name="Cui X.M."/>
            <person name="Yuan T.T."/>
            <person name="Jiang B.G."/>
            <person name="Yang W.F."/>
            <person name="Lam T.T."/>
            <person name="Chang Q.C."/>
            <person name="Ding S.J."/>
            <person name="Wang X.J."/>
            <person name="Zhu J.G."/>
            <person name="Ruan X.D."/>
            <person name="Zhao L."/>
            <person name="Wei J.T."/>
            <person name="Ye R.Z."/>
            <person name="Que T.C."/>
            <person name="Du C.H."/>
            <person name="Zhou Y.H."/>
            <person name="Cheng J.X."/>
            <person name="Dai P.F."/>
            <person name="Guo W.B."/>
            <person name="Han X.H."/>
            <person name="Huang E.J."/>
            <person name="Li L.F."/>
            <person name="Wei W."/>
            <person name="Gao Y.C."/>
            <person name="Liu J.Z."/>
            <person name="Shao H.Z."/>
            <person name="Wang X."/>
            <person name="Wang C.C."/>
            <person name="Yang T.C."/>
            <person name="Huo Q.B."/>
            <person name="Li W."/>
            <person name="Chen H.Y."/>
            <person name="Chen S.E."/>
            <person name="Zhou L.G."/>
            <person name="Ni X.B."/>
            <person name="Tian J.H."/>
            <person name="Sheng Y."/>
            <person name="Liu T."/>
            <person name="Pan Y.S."/>
            <person name="Xia L.Y."/>
            <person name="Li J."/>
            <person name="Zhao F."/>
            <person name="Cao W.C."/>
        </authorList>
    </citation>
    <scope>NUCLEOTIDE SEQUENCE [LARGE SCALE GENOMIC DNA]</scope>
    <source>
        <strain evidence="2">HaeL-2018</strain>
    </source>
</reference>
<dbReference type="Gene3D" id="3.40.390.10">
    <property type="entry name" value="Collagenase (Catalytic Domain)"/>
    <property type="match status" value="2"/>
</dbReference>
<organism evidence="2 3">
    <name type="scientific">Haemaphysalis longicornis</name>
    <name type="common">Bush tick</name>
    <dbReference type="NCBI Taxonomy" id="44386"/>
    <lineage>
        <taxon>Eukaryota</taxon>
        <taxon>Metazoa</taxon>
        <taxon>Ecdysozoa</taxon>
        <taxon>Arthropoda</taxon>
        <taxon>Chelicerata</taxon>
        <taxon>Arachnida</taxon>
        <taxon>Acari</taxon>
        <taxon>Parasitiformes</taxon>
        <taxon>Ixodida</taxon>
        <taxon>Ixodoidea</taxon>
        <taxon>Ixodidae</taxon>
        <taxon>Haemaphysalinae</taxon>
        <taxon>Haemaphysalis</taxon>
    </lineage>
</organism>
<evidence type="ECO:0000313" key="3">
    <source>
        <dbReference type="Proteomes" id="UP000821853"/>
    </source>
</evidence>
<keyword evidence="1" id="KW-1133">Transmembrane helix</keyword>
<keyword evidence="1" id="KW-0472">Membrane</keyword>
<evidence type="ECO:0000256" key="1">
    <source>
        <dbReference type="SAM" id="Phobius"/>
    </source>
</evidence>
<comment type="caution">
    <text evidence="2">The sequence shown here is derived from an EMBL/GenBank/DDBJ whole genome shotgun (WGS) entry which is preliminary data.</text>
</comment>
<dbReference type="GO" id="GO:0005886">
    <property type="term" value="C:plasma membrane"/>
    <property type="evidence" value="ECO:0007669"/>
    <property type="project" value="TreeGrafter"/>
</dbReference>
<dbReference type="PROSITE" id="PS51885">
    <property type="entry name" value="NEPRILYSIN"/>
    <property type="match status" value="1"/>
</dbReference>
<gene>
    <name evidence="2" type="ORF">HPB48_009678</name>
</gene>
<dbReference type="SUPFAM" id="SSF55486">
    <property type="entry name" value="Metalloproteases ('zincins'), catalytic domain"/>
    <property type="match status" value="2"/>
</dbReference>
<dbReference type="InterPro" id="IPR024079">
    <property type="entry name" value="MetalloPept_cat_dom_sf"/>
</dbReference>
<dbReference type="EMBL" id="JABSTR010000007">
    <property type="protein sequence ID" value="KAH9374576.1"/>
    <property type="molecule type" value="Genomic_DNA"/>
</dbReference>
<keyword evidence="1" id="KW-0812">Transmembrane</keyword>
<sequence length="244" mass="27265">MKSSNREVCRSHSCHKYARLLADTLDESVNPCYSFTQFVCNGWHQRNQLGLPELVVTDAMETMMRLVDATSLPKVSGREVLRQLTTQNSLVIPVGLGVAVSIIGSLLLLAYLALSGRSSNREVCRSHSCHKYARLLADTLDESVNPCYSFTQFVCNGWHQRNQLGLPELVVTDAMEAMMRLVDAMALPKIPPAGSSAFFGPRQIQAQKLKATVSLPFSYYICAYLRTDSVKNCKNTLFRHRNCI</sequence>
<dbReference type="PANTHER" id="PTHR11733">
    <property type="entry name" value="ZINC METALLOPROTEASE FAMILY M13 NEPRILYSIN-RELATED"/>
    <property type="match status" value="1"/>
</dbReference>
<dbReference type="InterPro" id="IPR000718">
    <property type="entry name" value="Peptidase_M13"/>
</dbReference>